<name>A0A1T5C969_9FIRM</name>
<dbReference type="OrthoDB" id="4548147at2"/>
<dbReference type="PANTHER" id="PTHR43527">
    <property type="entry name" value="4-DIPHOSPHOCYTIDYL-2-C-METHYL-D-ERYTHRITOL KINASE, CHLOROPLASTIC"/>
    <property type="match status" value="1"/>
</dbReference>
<evidence type="ECO:0000313" key="7">
    <source>
        <dbReference type="EMBL" id="SKB55941.1"/>
    </source>
</evidence>
<gene>
    <name evidence="7" type="ORF">SAMN02745120_2111</name>
</gene>
<dbReference type="EMBL" id="FUYN01000004">
    <property type="protein sequence ID" value="SKB55941.1"/>
    <property type="molecule type" value="Genomic_DNA"/>
</dbReference>
<evidence type="ECO:0000256" key="3">
    <source>
        <dbReference type="ARBA" id="ARBA00022777"/>
    </source>
</evidence>
<dbReference type="InterPro" id="IPR036554">
    <property type="entry name" value="GHMP_kinase_C_sf"/>
</dbReference>
<dbReference type="GO" id="GO:0016301">
    <property type="term" value="F:kinase activity"/>
    <property type="evidence" value="ECO:0007669"/>
    <property type="project" value="UniProtKB-KW"/>
</dbReference>
<dbReference type="InterPro" id="IPR006204">
    <property type="entry name" value="GHMP_kinase_N_dom"/>
</dbReference>
<dbReference type="PIRSF" id="PIRSF033887">
    <property type="entry name" value="PduX"/>
    <property type="match status" value="1"/>
</dbReference>
<feature type="domain" description="GHMP kinase N-terminal" evidence="5">
    <location>
        <begin position="59"/>
        <end position="123"/>
    </location>
</feature>
<reference evidence="8" key="1">
    <citation type="submission" date="2017-02" db="EMBL/GenBank/DDBJ databases">
        <authorList>
            <person name="Varghese N."/>
            <person name="Submissions S."/>
        </authorList>
    </citation>
    <scope>NUCLEOTIDE SEQUENCE [LARGE SCALE GENOMIC DNA]</scope>
    <source>
        <strain evidence="8">ATCC 35199</strain>
    </source>
</reference>
<evidence type="ECO:0000256" key="1">
    <source>
        <dbReference type="ARBA" id="ARBA00022679"/>
    </source>
</evidence>
<evidence type="ECO:0000259" key="5">
    <source>
        <dbReference type="Pfam" id="PF00288"/>
    </source>
</evidence>
<dbReference type="InterPro" id="IPR013750">
    <property type="entry name" value="GHMP_kinase_C_dom"/>
</dbReference>
<keyword evidence="8" id="KW-1185">Reference proteome</keyword>
<evidence type="ECO:0000313" key="8">
    <source>
        <dbReference type="Proteomes" id="UP000243406"/>
    </source>
</evidence>
<accession>A0A1T5C969</accession>
<evidence type="ECO:0000256" key="2">
    <source>
        <dbReference type="ARBA" id="ARBA00022741"/>
    </source>
</evidence>
<keyword evidence="3 7" id="KW-0418">Kinase</keyword>
<dbReference type="AlphaFoldDB" id="A0A1T5C969"/>
<evidence type="ECO:0000259" key="6">
    <source>
        <dbReference type="Pfam" id="PF08544"/>
    </source>
</evidence>
<dbReference type="Proteomes" id="UP000243406">
    <property type="component" value="Unassembled WGS sequence"/>
</dbReference>
<organism evidence="7 8">
    <name type="scientific">Acetoanaerobium noterae</name>
    <dbReference type="NCBI Taxonomy" id="745369"/>
    <lineage>
        <taxon>Bacteria</taxon>
        <taxon>Bacillati</taxon>
        <taxon>Bacillota</taxon>
        <taxon>Clostridia</taxon>
        <taxon>Peptostreptococcales</taxon>
        <taxon>Filifactoraceae</taxon>
        <taxon>Acetoanaerobium</taxon>
    </lineage>
</organism>
<dbReference type="RefSeq" id="WP_079589915.1">
    <property type="nucleotide sequence ID" value="NZ_FUYN01000004.1"/>
</dbReference>
<sequence>MQYYGICPASCGELIQGQIESGEYLSSYCVSLYSKAIITEQTSSNTKLTTYPKSIMAMKKTFEFFNEEKALKNLSLEMVSNIPRSKGMASSTADIGAVIGASCAYLGIDISPDDASKIAAKIEPTDSIYYKSLVAMNPLNGNLIKNIGNIRGLKTLILEPRAKIKTKDVRNKLGYSEFKKSNILKYNEILGDFESAIKSNNLKELGKAVNKSSLLNEHLLPKPYLKEVMDIAMSLGAYGVNIAHSGSVVGILLDINDSSANYKSELINNNLAKYFGRMYCLPVIDGGINYGRMS</sequence>
<dbReference type="Pfam" id="PF00288">
    <property type="entry name" value="GHMP_kinases_N"/>
    <property type="match status" value="1"/>
</dbReference>
<dbReference type="GO" id="GO:0005524">
    <property type="term" value="F:ATP binding"/>
    <property type="evidence" value="ECO:0007669"/>
    <property type="project" value="UniProtKB-KW"/>
</dbReference>
<dbReference type="InterPro" id="IPR012363">
    <property type="entry name" value="PduX"/>
</dbReference>
<dbReference type="InterPro" id="IPR014721">
    <property type="entry name" value="Ribsml_uS5_D2-typ_fold_subgr"/>
</dbReference>
<dbReference type="SUPFAM" id="SSF55060">
    <property type="entry name" value="GHMP Kinase, C-terminal domain"/>
    <property type="match status" value="1"/>
</dbReference>
<proteinExistence type="predicted"/>
<protein>
    <submittedName>
        <fullName evidence="7">Threonine kinase</fullName>
    </submittedName>
</protein>
<feature type="domain" description="GHMP kinase C-terminal" evidence="6">
    <location>
        <begin position="195"/>
        <end position="254"/>
    </location>
</feature>
<evidence type="ECO:0000256" key="4">
    <source>
        <dbReference type="ARBA" id="ARBA00022840"/>
    </source>
</evidence>
<dbReference type="SUPFAM" id="SSF54211">
    <property type="entry name" value="Ribosomal protein S5 domain 2-like"/>
    <property type="match status" value="1"/>
</dbReference>
<keyword evidence="4" id="KW-0067">ATP-binding</keyword>
<dbReference type="Gene3D" id="3.30.230.10">
    <property type="match status" value="1"/>
</dbReference>
<dbReference type="Pfam" id="PF08544">
    <property type="entry name" value="GHMP_kinases_C"/>
    <property type="match status" value="1"/>
</dbReference>
<dbReference type="InterPro" id="IPR020568">
    <property type="entry name" value="Ribosomal_Su5_D2-typ_SF"/>
</dbReference>
<dbReference type="PANTHER" id="PTHR43527:SF1">
    <property type="entry name" value="L-THREONINE KINASE"/>
    <property type="match status" value="1"/>
</dbReference>
<keyword evidence="1" id="KW-0808">Transferase</keyword>
<keyword evidence="2" id="KW-0547">Nucleotide-binding</keyword>